<keyword evidence="1" id="KW-0175">Coiled coil</keyword>
<feature type="transmembrane region" description="Helical" evidence="2">
    <location>
        <begin position="123"/>
        <end position="146"/>
    </location>
</feature>
<dbReference type="Proteomes" id="UP000733379">
    <property type="component" value="Unassembled WGS sequence"/>
</dbReference>
<comment type="caution">
    <text evidence="3">The sequence shown here is derived from an EMBL/GenBank/DDBJ whole genome shotgun (WGS) entry which is preliminary data.</text>
</comment>
<protein>
    <submittedName>
        <fullName evidence="3">Uncharacterized protein</fullName>
    </submittedName>
</protein>
<keyword evidence="2" id="KW-1133">Transmembrane helix</keyword>
<evidence type="ECO:0000256" key="2">
    <source>
        <dbReference type="SAM" id="Phobius"/>
    </source>
</evidence>
<dbReference type="EMBL" id="JAHKNI010000005">
    <property type="protein sequence ID" value="MBU3063194.1"/>
    <property type="molecule type" value="Genomic_DNA"/>
</dbReference>
<name>A0ABS6B1T4_9NOCA</name>
<sequence>MTRQEGRGFLFDLRQEVNQSADDLAGAYNYLRARRARVATALERLLNTEQMEEIREAVESKVDDPQARQELTDLLSKLTQQHEELAAQLREKEDDDVALEIRKIEIQERRWKMRKSILDREPAAVLVGAVLLAVLTVALIFAMFFHTPVPEILSSAFLLILGFFFGQTASGKGKSG</sequence>
<keyword evidence="4" id="KW-1185">Reference proteome</keyword>
<evidence type="ECO:0000256" key="1">
    <source>
        <dbReference type="SAM" id="Coils"/>
    </source>
</evidence>
<evidence type="ECO:0000313" key="4">
    <source>
        <dbReference type="Proteomes" id="UP000733379"/>
    </source>
</evidence>
<gene>
    <name evidence="3" type="ORF">KO481_16865</name>
</gene>
<keyword evidence="2" id="KW-0812">Transmembrane</keyword>
<accession>A0ABS6B1T4</accession>
<feature type="coiled-coil region" evidence="1">
    <location>
        <begin position="68"/>
        <end position="95"/>
    </location>
</feature>
<feature type="transmembrane region" description="Helical" evidence="2">
    <location>
        <begin position="152"/>
        <end position="170"/>
    </location>
</feature>
<reference evidence="3 4" key="1">
    <citation type="submission" date="2021-06" db="EMBL/GenBank/DDBJ databases">
        <title>Actinomycetes sequencing.</title>
        <authorList>
            <person name="Shan Q."/>
        </authorList>
    </citation>
    <scope>NUCLEOTIDE SEQUENCE [LARGE SCALE GENOMIC DNA]</scope>
    <source>
        <strain evidence="3 4">NEAU-G5</strain>
    </source>
</reference>
<keyword evidence="2" id="KW-0472">Membrane</keyword>
<organism evidence="3 4">
    <name type="scientific">Nocardia albiluteola</name>
    <dbReference type="NCBI Taxonomy" id="2842303"/>
    <lineage>
        <taxon>Bacteria</taxon>
        <taxon>Bacillati</taxon>
        <taxon>Actinomycetota</taxon>
        <taxon>Actinomycetes</taxon>
        <taxon>Mycobacteriales</taxon>
        <taxon>Nocardiaceae</taxon>
        <taxon>Nocardia</taxon>
    </lineage>
</organism>
<dbReference type="RefSeq" id="WP_215918105.1">
    <property type="nucleotide sequence ID" value="NZ_JAHKNI010000005.1"/>
</dbReference>
<evidence type="ECO:0000313" key="3">
    <source>
        <dbReference type="EMBL" id="MBU3063194.1"/>
    </source>
</evidence>
<proteinExistence type="predicted"/>